<dbReference type="EMBL" id="NNAY01004351">
    <property type="protein sequence ID" value="OXU18017.1"/>
    <property type="molecule type" value="Genomic_DNA"/>
</dbReference>
<accession>A0A232EI22</accession>
<reference evidence="2 3" key="1">
    <citation type="journal article" date="2017" name="Curr. Biol.">
        <title>The Evolution of Venom by Co-option of Single-Copy Genes.</title>
        <authorList>
            <person name="Martinson E.O."/>
            <person name="Mrinalini"/>
            <person name="Kelkar Y.D."/>
            <person name="Chang C.H."/>
            <person name="Werren J.H."/>
        </authorList>
    </citation>
    <scope>NUCLEOTIDE SEQUENCE [LARGE SCALE GENOMIC DNA]</scope>
    <source>
        <strain evidence="2 3">Alberta</strain>
        <tissue evidence="2">Whole body</tissue>
    </source>
</reference>
<proteinExistence type="predicted"/>
<sequence length="132" mass="15444">MHSMIFHGYCASSAKRTGQTSPATRGIEFKRPSIKSVQSRSVSKKPNDKKKKSTEEEKTKRRERVRFRKREQRKKQKEEALKIKKARVLLVKSEAKTSQHSTIFRTPLFTSCTECREDCWYSGDALHDLPWL</sequence>
<evidence type="ECO:0000313" key="3">
    <source>
        <dbReference type="Proteomes" id="UP000215335"/>
    </source>
</evidence>
<name>A0A232EI22_9HYME</name>
<feature type="non-terminal residue" evidence="2">
    <location>
        <position position="132"/>
    </location>
</feature>
<organism evidence="2 3">
    <name type="scientific">Trichomalopsis sarcophagae</name>
    <dbReference type="NCBI Taxonomy" id="543379"/>
    <lineage>
        <taxon>Eukaryota</taxon>
        <taxon>Metazoa</taxon>
        <taxon>Ecdysozoa</taxon>
        <taxon>Arthropoda</taxon>
        <taxon>Hexapoda</taxon>
        <taxon>Insecta</taxon>
        <taxon>Pterygota</taxon>
        <taxon>Neoptera</taxon>
        <taxon>Endopterygota</taxon>
        <taxon>Hymenoptera</taxon>
        <taxon>Apocrita</taxon>
        <taxon>Proctotrupomorpha</taxon>
        <taxon>Chalcidoidea</taxon>
        <taxon>Pteromalidae</taxon>
        <taxon>Pteromalinae</taxon>
        <taxon>Trichomalopsis</taxon>
    </lineage>
</organism>
<dbReference type="Proteomes" id="UP000215335">
    <property type="component" value="Unassembled WGS sequence"/>
</dbReference>
<feature type="compositionally biased region" description="Basic residues" evidence="1">
    <location>
        <begin position="61"/>
        <end position="75"/>
    </location>
</feature>
<feature type="compositionally biased region" description="Polar residues" evidence="1">
    <location>
        <begin position="14"/>
        <end position="23"/>
    </location>
</feature>
<protein>
    <submittedName>
        <fullName evidence="2">Uncharacterized protein</fullName>
    </submittedName>
</protein>
<dbReference type="AlphaFoldDB" id="A0A232EI22"/>
<gene>
    <name evidence="2" type="ORF">TSAR_007512</name>
</gene>
<comment type="caution">
    <text evidence="2">The sequence shown here is derived from an EMBL/GenBank/DDBJ whole genome shotgun (WGS) entry which is preliminary data.</text>
</comment>
<evidence type="ECO:0000313" key="2">
    <source>
        <dbReference type="EMBL" id="OXU18017.1"/>
    </source>
</evidence>
<keyword evidence="3" id="KW-1185">Reference proteome</keyword>
<feature type="region of interest" description="Disordered" evidence="1">
    <location>
        <begin position="13"/>
        <end position="79"/>
    </location>
</feature>
<evidence type="ECO:0000256" key="1">
    <source>
        <dbReference type="SAM" id="MobiDB-lite"/>
    </source>
</evidence>